<organism evidence="9 10">
    <name type="scientific">Leptolyngbya boryana NIES-2135</name>
    <dbReference type="NCBI Taxonomy" id="1973484"/>
    <lineage>
        <taxon>Bacteria</taxon>
        <taxon>Bacillati</taxon>
        <taxon>Cyanobacteriota</taxon>
        <taxon>Cyanophyceae</taxon>
        <taxon>Leptolyngbyales</taxon>
        <taxon>Leptolyngbyaceae</taxon>
        <taxon>Leptolyngbya group</taxon>
        <taxon>Leptolyngbya</taxon>
    </lineage>
</organism>
<dbReference type="GO" id="GO:0008233">
    <property type="term" value="F:peptidase activity"/>
    <property type="evidence" value="ECO:0007669"/>
    <property type="project" value="UniProtKB-KW"/>
</dbReference>
<evidence type="ECO:0000256" key="2">
    <source>
        <dbReference type="ARBA" id="ARBA00022670"/>
    </source>
</evidence>
<dbReference type="GO" id="GO:0106300">
    <property type="term" value="P:protein-DNA covalent cross-linking repair"/>
    <property type="evidence" value="ECO:0007669"/>
    <property type="project" value="InterPro"/>
</dbReference>
<evidence type="ECO:0000313" key="9">
    <source>
        <dbReference type="EMBL" id="BAY57325.1"/>
    </source>
</evidence>
<protein>
    <recommendedName>
        <fullName evidence="8">Abasic site processing protein</fullName>
        <ecNumber evidence="8">3.4.-.-</ecNumber>
    </recommendedName>
</protein>
<keyword evidence="10" id="KW-1185">Reference proteome</keyword>
<dbReference type="PANTHER" id="PTHR13604:SF0">
    <property type="entry name" value="ABASIC SITE PROCESSING PROTEIN HMCES"/>
    <property type="match status" value="1"/>
</dbReference>
<keyword evidence="5" id="KW-0190">Covalent protein-DNA linkage</keyword>
<keyword evidence="2 8" id="KW-0645">Protease</keyword>
<dbReference type="PANTHER" id="PTHR13604">
    <property type="entry name" value="DC12-RELATED"/>
    <property type="match status" value="1"/>
</dbReference>
<evidence type="ECO:0000256" key="1">
    <source>
        <dbReference type="ARBA" id="ARBA00008136"/>
    </source>
</evidence>
<keyword evidence="7" id="KW-0456">Lyase</keyword>
<gene>
    <name evidence="9" type="ORF">NIES2135_41900</name>
</gene>
<sequence length="215" mass="24752">MCGRFTQTHSAAELAAMFDLEETPDWQPRYNIAPTQPILAIVTPHHSKPLRWGLIPSWSKDPTIGSRLINARAETVSEKPAFRTAFRRRRCLIPADGYYEWKKQSEKKQPFYFRLESGEPFAFAGLWEHWNSPEGDEIETCTIITTEANELAATVHDRMPVILSEDFYDRWLDPDFKSPQSLLHPYVSDKMISYPVSTAVNRPTHDTPDCIARLN</sequence>
<keyword evidence="6" id="KW-0238">DNA-binding</keyword>
<accession>A0A1Z4JKN6</accession>
<evidence type="ECO:0000256" key="6">
    <source>
        <dbReference type="ARBA" id="ARBA00023125"/>
    </source>
</evidence>
<dbReference type="EC" id="3.4.-.-" evidence="8"/>
<keyword evidence="3" id="KW-0227">DNA damage</keyword>
<dbReference type="InterPro" id="IPR003738">
    <property type="entry name" value="SRAP"/>
</dbReference>
<dbReference type="GO" id="GO:0006508">
    <property type="term" value="P:proteolysis"/>
    <property type="evidence" value="ECO:0007669"/>
    <property type="project" value="UniProtKB-KW"/>
</dbReference>
<comment type="similarity">
    <text evidence="1 8">Belongs to the SOS response-associated peptidase family.</text>
</comment>
<dbReference type="GO" id="GO:0016829">
    <property type="term" value="F:lyase activity"/>
    <property type="evidence" value="ECO:0007669"/>
    <property type="project" value="UniProtKB-KW"/>
</dbReference>
<dbReference type="EMBL" id="AP018203">
    <property type="protein sequence ID" value="BAY57325.1"/>
    <property type="molecule type" value="Genomic_DNA"/>
</dbReference>
<dbReference type="SUPFAM" id="SSF143081">
    <property type="entry name" value="BB1717-like"/>
    <property type="match status" value="1"/>
</dbReference>
<name>A0A1Z4JKN6_LEPBY</name>
<proteinExistence type="inferred from homology"/>
<evidence type="ECO:0000313" key="10">
    <source>
        <dbReference type="Proteomes" id="UP000217895"/>
    </source>
</evidence>
<dbReference type="InterPro" id="IPR036590">
    <property type="entry name" value="SRAP-like"/>
</dbReference>
<evidence type="ECO:0000256" key="4">
    <source>
        <dbReference type="ARBA" id="ARBA00022801"/>
    </source>
</evidence>
<dbReference type="Pfam" id="PF02586">
    <property type="entry name" value="SRAP"/>
    <property type="match status" value="1"/>
</dbReference>
<dbReference type="AlphaFoldDB" id="A0A1Z4JKN6"/>
<dbReference type="Proteomes" id="UP000217895">
    <property type="component" value="Chromosome"/>
</dbReference>
<dbReference type="Gene3D" id="3.90.1680.10">
    <property type="entry name" value="SOS response associated peptidase-like"/>
    <property type="match status" value="1"/>
</dbReference>
<reference evidence="9 10" key="1">
    <citation type="submission" date="2017-06" db="EMBL/GenBank/DDBJ databases">
        <title>Genome sequencing of cyanobaciteial culture collection at National Institute for Environmental Studies (NIES).</title>
        <authorList>
            <person name="Hirose Y."/>
            <person name="Shimura Y."/>
            <person name="Fujisawa T."/>
            <person name="Nakamura Y."/>
            <person name="Kawachi M."/>
        </authorList>
    </citation>
    <scope>NUCLEOTIDE SEQUENCE [LARGE SCALE GENOMIC DNA]</scope>
    <source>
        <strain evidence="9 10">NIES-2135</strain>
    </source>
</reference>
<dbReference type="GO" id="GO:0003697">
    <property type="term" value="F:single-stranded DNA binding"/>
    <property type="evidence" value="ECO:0007669"/>
    <property type="project" value="InterPro"/>
</dbReference>
<evidence type="ECO:0000256" key="7">
    <source>
        <dbReference type="ARBA" id="ARBA00023239"/>
    </source>
</evidence>
<evidence type="ECO:0000256" key="3">
    <source>
        <dbReference type="ARBA" id="ARBA00022763"/>
    </source>
</evidence>
<evidence type="ECO:0000256" key="8">
    <source>
        <dbReference type="RuleBase" id="RU364100"/>
    </source>
</evidence>
<keyword evidence="4 8" id="KW-0378">Hydrolase</keyword>
<evidence type="ECO:0000256" key="5">
    <source>
        <dbReference type="ARBA" id="ARBA00023124"/>
    </source>
</evidence>